<evidence type="ECO:0000256" key="1">
    <source>
        <dbReference type="SAM" id="MobiDB-lite"/>
    </source>
</evidence>
<feature type="compositionally biased region" description="Polar residues" evidence="1">
    <location>
        <begin position="66"/>
        <end position="81"/>
    </location>
</feature>
<dbReference type="Gramene" id="TVU50270">
    <property type="protein sequence ID" value="TVU50270"/>
    <property type="gene ID" value="EJB05_01636"/>
</dbReference>
<dbReference type="Proteomes" id="UP000324897">
    <property type="component" value="Chromosome 6"/>
</dbReference>
<dbReference type="AlphaFoldDB" id="A0A5J9WSC8"/>
<comment type="caution">
    <text evidence="3">The sequence shown here is derived from an EMBL/GenBank/DDBJ whole genome shotgun (WGS) entry which is preliminary data.</text>
</comment>
<keyword evidence="2" id="KW-0472">Membrane</keyword>
<name>A0A5J9WSC8_9POAL</name>
<feature type="non-terminal residue" evidence="3">
    <location>
        <position position="1"/>
    </location>
</feature>
<gene>
    <name evidence="3" type="ORF">EJB05_01636</name>
</gene>
<proteinExistence type="predicted"/>
<keyword evidence="2" id="KW-0812">Transmembrane</keyword>
<organism evidence="3 4">
    <name type="scientific">Eragrostis curvula</name>
    <name type="common">weeping love grass</name>
    <dbReference type="NCBI Taxonomy" id="38414"/>
    <lineage>
        <taxon>Eukaryota</taxon>
        <taxon>Viridiplantae</taxon>
        <taxon>Streptophyta</taxon>
        <taxon>Embryophyta</taxon>
        <taxon>Tracheophyta</taxon>
        <taxon>Spermatophyta</taxon>
        <taxon>Magnoliopsida</taxon>
        <taxon>Liliopsida</taxon>
        <taxon>Poales</taxon>
        <taxon>Poaceae</taxon>
        <taxon>PACMAD clade</taxon>
        <taxon>Chloridoideae</taxon>
        <taxon>Eragrostideae</taxon>
        <taxon>Eragrostidinae</taxon>
        <taxon>Eragrostis</taxon>
    </lineage>
</organism>
<sequence length="209" mass="23632">MRVAVCAAVHVRRPCPPSAPPSASPSATDVSIRHAAAVRVCATGKPHPRRRLHLLHSRLRCCSRNMSSQMSTQPGQLVSNSRSEEEIRRKRKKQKRVVVVLAVSIMAIIANRYQRRRTRHIVDPEEALERNVEGRKQMLRNLYQGSNIYCYNSLRLTKRSFGDLCAILRVRCGLNVSVEEKWARAPKRGLFRAHMGGPLNQSVDTSTKC</sequence>
<protein>
    <submittedName>
        <fullName evidence="3">Uncharacterized protein</fullName>
    </submittedName>
</protein>
<evidence type="ECO:0000313" key="3">
    <source>
        <dbReference type="EMBL" id="TVU50270.1"/>
    </source>
</evidence>
<reference evidence="3 4" key="1">
    <citation type="journal article" date="2019" name="Sci. Rep.">
        <title>A high-quality genome of Eragrostis curvula grass provides insights into Poaceae evolution and supports new strategies to enhance forage quality.</title>
        <authorList>
            <person name="Carballo J."/>
            <person name="Santos B.A.C.M."/>
            <person name="Zappacosta D."/>
            <person name="Garbus I."/>
            <person name="Selva J.P."/>
            <person name="Gallo C.A."/>
            <person name="Diaz A."/>
            <person name="Albertini E."/>
            <person name="Caccamo M."/>
            <person name="Echenique V."/>
        </authorList>
    </citation>
    <scope>NUCLEOTIDE SEQUENCE [LARGE SCALE GENOMIC DNA]</scope>
    <source>
        <strain evidence="4">cv. Victoria</strain>
        <tissue evidence="3">Leaf</tissue>
    </source>
</reference>
<accession>A0A5J9WSC8</accession>
<keyword evidence="2" id="KW-1133">Transmembrane helix</keyword>
<feature type="transmembrane region" description="Helical" evidence="2">
    <location>
        <begin position="97"/>
        <end position="113"/>
    </location>
</feature>
<keyword evidence="4" id="KW-1185">Reference proteome</keyword>
<feature type="region of interest" description="Disordered" evidence="1">
    <location>
        <begin position="66"/>
        <end position="90"/>
    </location>
</feature>
<dbReference type="EMBL" id="RWGY01000002">
    <property type="protein sequence ID" value="TVU50270.1"/>
    <property type="molecule type" value="Genomic_DNA"/>
</dbReference>
<evidence type="ECO:0000313" key="4">
    <source>
        <dbReference type="Proteomes" id="UP000324897"/>
    </source>
</evidence>
<evidence type="ECO:0000256" key="2">
    <source>
        <dbReference type="SAM" id="Phobius"/>
    </source>
</evidence>